<dbReference type="Gene3D" id="2.120.10.30">
    <property type="entry name" value="TolB, C-terminal domain"/>
    <property type="match status" value="1"/>
</dbReference>
<protein>
    <recommendedName>
        <fullName evidence="3">TolB protein</fullName>
    </recommendedName>
</protein>
<dbReference type="PANTHER" id="PTHR36842">
    <property type="entry name" value="PROTEIN TOLB HOMOLOG"/>
    <property type="match status" value="1"/>
</dbReference>
<dbReference type="EMBL" id="FNNG01000003">
    <property type="protein sequence ID" value="SDW61788.1"/>
    <property type="molecule type" value="Genomic_DNA"/>
</dbReference>
<dbReference type="PANTHER" id="PTHR36842:SF1">
    <property type="entry name" value="PROTEIN TOLB"/>
    <property type="match status" value="1"/>
</dbReference>
<reference evidence="1 2" key="1">
    <citation type="submission" date="2016-10" db="EMBL/GenBank/DDBJ databases">
        <authorList>
            <person name="de Groot N.N."/>
        </authorList>
    </citation>
    <scope>NUCLEOTIDE SEQUENCE [LARGE SCALE GENOMIC DNA]</scope>
    <source>
        <strain evidence="1 2">DSM 23310</strain>
    </source>
</reference>
<dbReference type="SUPFAM" id="SSF69304">
    <property type="entry name" value="Tricorn protease N-terminal domain"/>
    <property type="match status" value="1"/>
</dbReference>
<proteinExistence type="predicted"/>
<evidence type="ECO:0000313" key="1">
    <source>
        <dbReference type="EMBL" id="SDW61788.1"/>
    </source>
</evidence>
<evidence type="ECO:0008006" key="3">
    <source>
        <dbReference type="Google" id="ProtNLM"/>
    </source>
</evidence>
<accession>A0A1H2V0E5</accession>
<sequence length="535" mass="62228">MKKIFLIVVIFALALITLGCSSHIDKSYSGINNEIKEKSLNYMIEKITLSKGFQALDPSVEILDKTNNLKLLANIGLIESSGVRIDKITKTQNTINIFVSSLQEEGKTQLAVPKVVLELRDTIDEKIENLKFNIINQNYDLIPLKFNKDQILDKIYTDFKIEPNSIPEVTLGKLRNQIYWNIIFTNIFDKENRESPLINFNIKVDALTGTVLSSTKEPISTYIDNGILLDYIPNSYLLYKQSHAENNMDYEALWIYDLEKEEQNKLYSSKAKIQSAQFSPDGKWASIIEKVEDKTDLYLISIQEKIAYKINPDSYLHPKLMKWKDNKTLIFINMKNGYSNFLTYDLDKNEAKQIFKTDKNVDSFDIYGDMILFTEPRQDLTNKNIYIYDGGNKYSDGNKSIKIGEGFKISFLNDEKIIYLKNLEVENKNIFYIFDLNENKFEYKIDKNIANYMKLSKDEFIIIEQNTHNKDYTLYKFNNLEKTITPYAKINNDKLFYDSAKEKGYISTHLPYDRDEMSIIYAVDLSKSDVVNNKN</sequence>
<dbReference type="PROSITE" id="PS51257">
    <property type="entry name" value="PROKAR_LIPOPROTEIN"/>
    <property type="match status" value="1"/>
</dbReference>
<evidence type="ECO:0000313" key="2">
    <source>
        <dbReference type="Proteomes" id="UP000198828"/>
    </source>
</evidence>
<dbReference type="RefSeq" id="WP_093751375.1">
    <property type="nucleotide sequence ID" value="NZ_BSYN01000004.1"/>
</dbReference>
<dbReference type="OrthoDB" id="1947657at2"/>
<dbReference type="InterPro" id="IPR011042">
    <property type="entry name" value="6-blade_b-propeller_TolB-like"/>
</dbReference>
<gene>
    <name evidence="1" type="ORF">SAMN05660923_00981</name>
</gene>
<dbReference type="AlphaFoldDB" id="A0A1H2V0E5"/>
<name>A0A1H2V0E5_9FIRM</name>
<keyword evidence="2" id="KW-1185">Reference proteome</keyword>
<organism evidence="1 2">
    <name type="scientific">Tepidimicrobium xylanilyticum</name>
    <dbReference type="NCBI Taxonomy" id="1123352"/>
    <lineage>
        <taxon>Bacteria</taxon>
        <taxon>Bacillati</taxon>
        <taxon>Bacillota</taxon>
        <taxon>Tissierellia</taxon>
        <taxon>Tissierellales</taxon>
        <taxon>Tepidimicrobiaceae</taxon>
        <taxon>Tepidimicrobium</taxon>
    </lineage>
</organism>
<dbReference type="Proteomes" id="UP000198828">
    <property type="component" value="Unassembled WGS sequence"/>
</dbReference>